<evidence type="ECO:0000313" key="1">
    <source>
        <dbReference type="EMBL" id="KYB29783.1"/>
    </source>
</evidence>
<protein>
    <submittedName>
        <fullName evidence="1">Uncharacterized protein</fullName>
    </submittedName>
</protein>
<keyword evidence="2" id="KW-1185">Reference proteome</keyword>
<reference evidence="1 2" key="1">
    <citation type="journal article" date="2008" name="Nature">
        <title>The genome of the model beetle and pest Tribolium castaneum.</title>
        <authorList>
            <consortium name="Tribolium Genome Sequencing Consortium"/>
            <person name="Richards S."/>
            <person name="Gibbs R.A."/>
            <person name="Weinstock G.M."/>
            <person name="Brown S.J."/>
            <person name="Denell R."/>
            <person name="Beeman R.W."/>
            <person name="Gibbs R."/>
            <person name="Beeman R.W."/>
            <person name="Brown S.J."/>
            <person name="Bucher G."/>
            <person name="Friedrich M."/>
            <person name="Grimmelikhuijzen C.J."/>
            <person name="Klingler M."/>
            <person name="Lorenzen M."/>
            <person name="Richards S."/>
            <person name="Roth S."/>
            <person name="Schroder R."/>
            <person name="Tautz D."/>
            <person name="Zdobnov E.M."/>
            <person name="Muzny D."/>
            <person name="Gibbs R.A."/>
            <person name="Weinstock G.M."/>
            <person name="Attaway T."/>
            <person name="Bell S."/>
            <person name="Buhay C.J."/>
            <person name="Chandrabose M.N."/>
            <person name="Chavez D."/>
            <person name="Clerk-Blankenburg K.P."/>
            <person name="Cree A."/>
            <person name="Dao M."/>
            <person name="Davis C."/>
            <person name="Chacko J."/>
            <person name="Dinh H."/>
            <person name="Dugan-Rocha S."/>
            <person name="Fowler G."/>
            <person name="Garner T.T."/>
            <person name="Garnes J."/>
            <person name="Gnirke A."/>
            <person name="Hawes A."/>
            <person name="Hernandez J."/>
            <person name="Hines S."/>
            <person name="Holder M."/>
            <person name="Hume J."/>
            <person name="Jhangiani S.N."/>
            <person name="Joshi V."/>
            <person name="Khan Z.M."/>
            <person name="Jackson L."/>
            <person name="Kovar C."/>
            <person name="Kowis A."/>
            <person name="Lee S."/>
            <person name="Lewis L.R."/>
            <person name="Margolis J."/>
            <person name="Morgan M."/>
            <person name="Nazareth L.V."/>
            <person name="Nguyen N."/>
            <person name="Okwuonu G."/>
            <person name="Parker D."/>
            <person name="Richards S."/>
            <person name="Ruiz S.J."/>
            <person name="Santibanez J."/>
            <person name="Savard J."/>
            <person name="Scherer S.E."/>
            <person name="Schneider B."/>
            <person name="Sodergren E."/>
            <person name="Tautz D."/>
            <person name="Vattahil S."/>
            <person name="Villasana D."/>
            <person name="White C.S."/>
            <person name="Wright R."/>
            <person name="Park Y."/>
            <person name="Beeman R.W."/>
            <person name="Lord J."/>
            <person name="Oppert B."/>
            <person name="Lorenzen M."/>
            <person name="Brown S."/>
            <person name="Wang L."/>
            <person name="Savard J."/>
            <person name="Tautz D."/>
            <person name="Richards S."/>
            <person name="Weinstock G."/>
            <person name="Gibbs R.A."/>
            <person name="Liu Y."/>
            <person name="Worley K."/>
            <person name="Weinstock G."/>
            <person name="Elsik C.G."/>
            <person name="Reese J.T."/>
            <person name="Elhaik E."/>
            <person name="Landan G."/>
            <person name="Graur D."/>
            <person name="Arensburger P."/>
            <person name="Atkinson P."/>
            <person name="Beeman R.W."/>
            <person name="Beidler J."/>
            <person name="Brown S.J."/>
            <person name="Demuth J.P."/>
            <person name="Drury D.W."/>
            <person name="Du Y.Z."/>
            <person name="Fujiwara H."/>
            <person name="Lorenzen M."/>
            <person name="Maselli V."/>
            <person name="Osanai M."/>
            <person name="Park Y."/>
            <person name="Robertson H.M."/>
            <person name="Tu Z."/>
            <person name="Wang J.J."/>
            <person name="Wang S."/>
            <person name="Richards S."/>
            <person name="Song H."/>
            <person name="Zhang L."/>
            <person name="Sodergren E."/>
            <person name="Werner D."/>
            <person name="Stanke M."/>
            <person name="Morgenstern B."/>
            <person name="Solovyev V."/>
            <person name="Kosarev P."/>
            <person name="Brown G."/>
            <person name="Chen H.C."/>
            <person name="Ermolaeva O."/>
            <person name="Hlavina W."/>
            <person name="Kapustin Y."/>
            <person name="Kiryutin B."/>
            <person name="Kitts P."/>
            <person name="Maglott D."/>
            <person name="Pruitt K."/>
            <person name="Sapojnikov V."/>
            <person name="Souvorov A."/>
            <person name="Mackey A.J."/>
            <person name="Waterhouse R.M."/>
            <person name="Wyder S."/>
            <person name="Zdobnov E.M."/>
            <person name="Zdobnov E.M."/>
            <person name="Wyder S."/>
            <person name="Kriventseva E.V."/>
            <person name="Kadowaki T."/>
            <person name="Bork P."/>
            <person name="Aranda M."/>
            <person name="Bao R."/>
            <person name="Beermann A."/>
            <person name="Berns N."/>
            <person name="Bolognesi R."/>
            <person name="Bonneton F."/>
            <person name="Bopp D."/>
            <person name="Brown S.J."/>
            <person name="Bucher G."/>
            <person name="Butts T."/>
            <person name="Chaumot A."/>
            <person name="Denell R.E."/>
            <person name="Ferrier D.E."/>
            <person name="Friedrich M."/>
            <person name="Gordon C.M."/>
            <person name="Jindra M."/>
            <person name="Klingler M."/>
            <person name="Lan Q."/>
            <person name="Lattorff H.M."/>
            <person name="Laudet V."/>
            <person name="von Levetsow C."/>
            <person name="Liu Z."/>
            <person name="Lutz R."/>
            <person name="Lynch J.A."/>
            <person name="da Fonseca R.N."/>
            <person name="Posnien N."/>
            <person name="Reuter R."/>
            <person name="Roth S."/>
            <person name="Savard J."/>
            <person name="Schinko J.B."/>
            <person name="Schmitt C."/>
            <person name="Schoppmeier M."/>
            <person name="Schroder R."/>
            <person name="Shippy T.D."/>
            <person name="Simonnet F."/>
            <person name="Marques-Souza H."/>
            <person name="Tautz D."/>
            <person name="Tomoyasu Y."/>
            <person name="Trauner J."/>
            <person name="Van der Zee M."/>
            <person name="Vervoort M."/>
            <person name="Wittkopp N."/>
            <person name="Wimmer E.A."/>
            <person name="Yang X."/>
            <person name="Jones A.K."/>
            <person name="Sattelle D.B."/>
            <person name="Ebert P.R."/>
            <person name="Nelson D."/>
            <person name="Scott J.G."/>
            <person name="Beeman R.W."/>
            <person name="Muthukrishnan S."/>
            <person name="Kramer K.J."/>
            <person name="Arakane Y."/>
            <person name="Beeman R.W."/>
            <person name="Zhu Q."/>
            <person name="Hogenkamp D."/>
            <person name="Dixit R."/>
            <person name="Oppert B."/>
            <person name="Jiang H."/>
            <person name="Zou Z."/>
            <person name="Marshall J."/>
            <person name="Elpidina E."/>
            <person name="Vinokurov K."/>
            <person name="Oppert C."/>
            <person name="Zou Z."/>
            <person name="Evans J."/>
            <person name="Lu Z."/>
            <person name="Zhao P."/>
            <person name="Sumathipala N."/>
            <person name="Altincicek B."/>
            <person name="Vilcinskas A."/>
            <person name="Williams M."/>
            <person name="Hultmark D."/>
            <person name="Hetru C."/>
            <person name="Jiang H."/>
            <person name="Grimmelikhuijzen C.J."/>
            <person name="Hauser F."/>
            <person name="Cazzamali G."/>
            <person name="Williamson M."/>
            <person name="Park Y."/>
            <person name="Li B."/>
            <person name="Tanaka Y."/>
            <person name="Predel R."/>
            <person name="Neupert S."/>
            <person name="Schachtner J."/>
            <person name="Verleyen P."/>
            <person name="Raible F."/>
            <person name="Bork P."/>
            <person name="Friedrich M."/>
            <person name="Walden K.K."/>
            <person name="Robertson H.M."/>
            <person name="Angeli S."/>
            <person name="Foret S."/>
            <person name="Bucher G."/>
            <person name="Schuetz S."/>
            <person name="Maleszka R."/>
            <person name="Wimmer E.A."/>
            <person name="Beeman R.W."/>
            <person name="Lorenzen M."/>
            <person name="Tomoyasu Y."/>
            <person name="Miller S.C."/>
            <person name="Grossmann D."/>
            <person name="Bucher G."/>
        </authorList>
    </citation>
    <scope>NUCLEOTIDE SEQUENCE [LARGE SCALE GENOMIC DNA]</scope>
    <source>
        <strain evidence="1 2">Georgia GA2</strain>
    </source>
</reference>
<reference evidence="1 2" key="2">
    <citation type="journal article" date="2010" name="Nucleic Acids Res.">
        <title>BeetleBase in 2010: revisions to provide comprehensive genomic information for Tribolium castaneum.</title>
        <authorList>
            <person name="Kim H.S."/>
            <person name="Murphy T."/>
            <person name="Xia J."/>
            <person name="Caragea D."/>
            <person name="Park Y."/>
            <person name="Beeman R.W."/>
            <person name="Lorenzen M.D."/>
            <person name="Butcher S."/>
            <person name="Manak J.R."/>
            <person name="Brown S.J."/>
        </authorList>
    </citation>
    <scope>GENOME REANNOTATION</scope>
    <source>
        <strain evidence="1 2">Georgia GA2</strain>
    </source>
</reference>
<name>A0A139WPD5_TRICA</name>
<sequence>MLHRLLVRLERAKFNRFLCDLRSLVDYSANCVSILTFWCTVMST</sequence>
<organism evidence="1 2">
    <name type="scientific">Tribolium castaneum</name>
    <name type="common">Red flour beetle</name>
    <dbReference type="NCBI Taxonomy" id="7070"/>
    <lineage>
        <taxon>Eukaryota</taxon>
        <taxon>Metazoa</taxon>
        <taxon>Ecdysozoa</taxon>
        <taxon>Arthropoda</taxon>
        <taxon>Hexapoda</taxon>
        <taxon>Insecta</taxon>
        <taxon>Pterygota</taxon>
        <taxon>Neoptera</taxon>
        <taxon>Endopterygota</taxon>
        <taxon>Coleoptera</taxon>
        <taxon>Polyphaga</taxon>
        <taxon>Cucujiformia</taxon>
        <taxon>Tenebrionidae</taxon>
        <taxon>Tenebrionidae incertae sedis</taxon>
        <taxon>Tribolium</taxon>
    </lineage>
</organism>
<dbReference type="AlphaFoldDB" id="A0A139WPD5"/>
<gene>
    <name evidence="1" type="primary">AUGUSTUS-3.0.2_34526</name>
    <name evidence="1" type="ORF">TcasGA2_TC034526</name>
</gene>
<dbReference type="EMBL" id="KQ971307">
    <property type="protein sequence ID" value="KYB29783.1"/>
    <property type="molecule type" value="Genomic_DNA"/>
</dbReference>
<proteinExistence type="predicted"/>
<evidence type="ECO:0000313" key="2">
    <source>
        <dbReference type="Proteomes" id="UP000007266"/>
    </source>
</evidence>
<accession>A0A139WPD5</accession>
<dbReference type="InParanoid" id="A0A139WPD5"/>
<dbReference type="Proteomes" id="UP000007266">
    <property type="component" value="Linkage group 1"/>
</dbReference>